<dbReference type="Proteomes" id="UP000288730">
    <property type="component" value="Unassembled WGS sequence"/>
</dbReference>
<keyword evidence="1" id="KW-0472">Membrane</keyword>
<proteinExistence type="predicted"/>
<evidence type="ECO:0000313" key="3">
    <source>
        <dbReference type="Proteomes" id="UP000288730"/>
    </source>
</evidence>
<sequence length="45" mass="5277">MRHSLPYRMLRKRPMKLSTTVILMVSAVLFSVLLVVHLIYFSQIS</sequence>
<comment type="caution">
    <text evidence="2">The sequence shown here is derived from an EMBL/GenBank/DDBJ whole genome shotgun (WGS) entry which is preliminary data.</text>
</comment>
<reference evidence="2 3" key="1">
    <citation type="submission" date="2019-01" db="EMBL/GenBank/DDBJ databases">
        <title>Genomic analysis of febrile catheter-associated UTI E. coli isolates.</title>
        <authorList>
            <person name="Potter R."/>
            <person name="Zou Z."/>
            <person name="Henderson J."/>
            <person name="Dantas G."/>
        </authorList>
    </citation>
    <scope>NUCLEOTIDE SEQUENCE [LARGE SCALE GENOMIC DNA]</scope>
    <source>
        <strain evidence="2 3">29_CAASB</strain>
    </source>
</reference>
<evidence type="ECO:0000313" key="2">
    <source>
        <dbReference type="EMBL" id="RXC73834.1"/>
    </source>
</evidence>
<dbReference type="AlphaFoldDB" id="A0A444R0D4"/>
<dbReference type="GO" id="GO:0016301">
    <property type="term" value="F:kinase activity"/>
    <property type="evidence" value="ECO:0007669"/>
    <property type="project" value="UniProtKB-KW"/>
</dbReference>
<dbReference type="EMBL" id="SCJN01001419">
    <property type="protein sequence ID" value="RXC73834.1"/>
    <property type="molecule type" value="Genomic_DNA"/>
</dbReference>
<protein>
    <submittedName>
        <fullName evidence="2">Histidine kinase</fullName>
    </submittedName>
</protein>
<keyword evidence="2" id="KW-0418">Kinase</keyword>
<evidence type="ECO:0000256" key="1">
    <source>
        <dbReference type="SAM" id="Phobius"/>
    </source>
</evidence>
<keyword evidence="1" id="KW-1133">Transmembrane helix</keyword>
<organism evidence="2 3">
    <name type="scientific">Escherichia coli</name>
    <dbReference type="NCBI Taxonomy" id="562"/>
    <lineage>
        <taxon>Bacteria</taxon>
        <taxon>Pseudomonadati</taxon>
        <taxon>Pseudomonadota</taxon>
        <taxon>Gammaproteobacteria</taxon>
        <taxon>Enterobacterales</taxon>
        <taxon>Enterobacteriaceae</taxon>
        <taxon>Escherichia</taxon>
    </lineage>
</organism>
<keyword evidence="1" id="KW-0812">Transmembrane</keyword>
<gene>
    <name evidence="2" type="ORF">EPS76_35365</name>
</gene>
<feature type="non-terminal residue" evidence="2">
    <location>
        <position position="45"/>
    </location>
</feature>
<feature type="transmembrane region" description="Helical" evidence="1">
    <location>
        <begin position="21"/>
        <end position="41"/>
    </location>
</feature>
<name>A0A444R0D4_ECOLX</name>
<keyword evidence="2" id="KW-0808">Transferase</keyword>
<accession>A0A444R0D4</accession>